<keyword evidence="1" id="KW-0472">Membrane</keyword>
<keyword evidence="1" id="KW-1133">Transmembrane helix</keyword>
<gene>
    <name evidence="2" type="ORF">COT78_02235</name>
</gene>
<organism evidence="2 3">
    <name type="scientific">Candidatus Berkelbacteria bacterium CG10_big_fil_rev_8_21_14_0_10_43_13</name>
    <dbReference type="NCBI Taxonomy" id="1974514"/>
    <lineage>
        <taxon>Bacteria</taxon>
        <taxon>Candidatus Berkelbacteria</taxon>
    </lineage>
</organism>
<protein>
    <submittedName>
        <fullName evidence="2">Uncharacterized protein</fullName>
    </submittedName>
</protein>
<accession>A0A2H0W6F6</accession>
<comment type="caution">
    <text evidence="2">The sequence shown here is derived from an EMBL/GenBank/DDBJ whole genome shotgun (WGS) entry which is preliminary data.</text>
</comment>
<proteinExistence type="predicted"/>
<dbReference type="AlphaFoldDB" id="A0A2H0W6F6"/>
<reference evidence="3" key="1">
    <citation type="submission" date="2017-09" db="EMBL/GenBank/DDBJ databases">
        <title>Depth-based differentiation of microbial function through sediment-hosted aquifers and enrichment of novel symbionts in the deep terrestrial subsurface.</title>
        <authorList>
            <person name="Probst A.J."/>
            <person name="Ladd B."/>
            <person name="Jarett J.K."/>
            <person name="Geller-Mcgrath D.E."/>
            <person name="Sieber C.M.K."/>
            <person name="Emerson J.B."/>
            <person name="Anantharaman K."/>
            <person name="Thomas B.C."/>
            <person name="Malmstrom R."/>
            <person name="Stieglmeier M."/>
            <person name="Klingl A."/>
            <person name="Woyke T."/>
            <person name="Ryan C.M."/>
            <person name="Banfield J.F."/>
        </authorList>
    </citation>
    <scope>NUCLEOTIDE SEQUENCE [LARGE SCALE GENOMIC DNA]</scope>
</reference>
<dbReference type="EMBL" id="PEZW01000016">
    <property type="protein sequence ID" value="PIS07675.1"/>
    <property type="molecule type" value="Genomic_DNA"/>
</dbReference>
<evidence type="ECO:0000313" key="2">
    <source>
        <dbReference type="EMBL" id="PIS07675.1"/>
    </source>
</evidence>
<dbReference type="Proteomes" id="UP000231382">
    <property type="component" value="Unassembled WGS sequence"/>
</dbReference>
<feature type="transmembrane region" description="Helical" evidence="1">
    <location>
        <begin position="6"/>
        <end position="28"/>
    </location>
</feature>
<evidence type="ECO:0000256" key="1">
    <source>
        <dbReference type="SAM" id="Phobius"/>
    </source>
</evidence>
<feature type="transmembrane region" description="Helical" evidence="1">
    <location>
        <begin position="40"/>
        <end position="62"/>
    </location>
</feature>
<name>A0A2H0W6F6_9BACT</name>
<evidence type="ECO:0000313" key="3">
    <source>
        <dbReference type="Proteomes" id="UP000231382"/>
    </source>
</evidence>
<sequence>MTITILVIAYALFVIAFLIFSLIGNYHLRRFGYAGDLTKPVILFYTVVSTAVIIATILAIIYKSFGA</sequence>
<keyword evidence="1" id="KW-0812">Transmembrane</keyword>